<keyword evidence="2" id="KW-0489">Methyltransferase</keyword>
<dbReference type="CDD" id="cd02440">
    <property type="entry name" value="AdoMet_MTases"/>
    <property type="match status" value="1"/>
</dbReference>
<dbReference type="GO" id="GO:0032259">
    <property type="term" value="P:methylation"/>
    <property type="evidence" value="ECO:0007669"/>
    <property type="project" value="UniProtKB-KW"/>
</dbReference>
<name>A0A2C9A3L6_9MICO</name>
<dbReference type="Gene3D" id="3.40.50.150">
    <property type="entry name" value="Vaccinia Virus protein VP39"/>
    <property type="match status" value="1"/>
</dbReference>
<organism evidence="2 3">
    <name type="scientific">Salinibacterium xinjiangense</name>
    <dbReference type="NCBI Taxonomy" id="386302"/>
    <lineage>
        <taxon>Bacteria</taxon>
        <taxon>Bacillati</taxon>
        <taxon>Actinomycetota</taxon>
        <taxon>Actinomycetes</taxon>
        <taxon>Micrococcales</taxon>
        <taxon>Microbacteriaceae</taxon>
        <taxon>Salinibacterium</taxon>
    </lineage>
</organism>
<dbReference type="Pfam" id="PF13649">
    <property type="entry name" value="Methyltransf_25"/>
    <property type="match status" value="1"/>
</dbReference>
<dbReference type="Proteomes" id="UP000219440">
    <property type="component" value="Unassembled WGS sequence"/>
</dbReference>
<keyword evidence="2" id="KW-0808">Transferase</keyword>
<dbReference type="AlphaFoldDB" id="A0A2C9A3L6"/>
<sequence length="202" mass="21990">MPNEASRAAYSARAMEYIDLLGSMSSVHPSDLQIVSTWASDVHGELIDAGCGPGHWTNFLTEQGVIARGIDHVPEFIAHAANVFPAVDFAIEGLDSIHAGTNSVGGVLSWYSLIHYEPGEIQIPLREFSRVIKSGGRLLVGFFEGPAIEKFRHTVTPAYRWPVEEIGAELGRAGFDVLESHVRKTAGQRPQAAVSARRQDAR</sequence>
<evidence type="ECO:0000313" key="2">
    <source>
        <dbReference type="EMBL" id="SOE74100.1"/>
    </source>
</evidence>
<evidence type="ECO:0000259" key="1">
    <source>
        <dbReference type="Pfam" id="PF13649"/>
    </source>
</evidence>
<accession>A0A2C9A3L6</accession>
<feature type="domain" description="Methyltransferase" evidence="1">
    <location>
        <begin position="47"/>
        <end position="136"/>
    </location>
</feature>
<proteinExistence type="predicted"/>
<dbReference type="SUPFAM" id="SSF53335">
    <property type="entry name" value="S-adenosyl-L-methionine-dependent methyltransferases"/>
    <property type="match status" value="1"/>
</dbReference>
<reference evidence="2 3" key="1">
    <citation type="submission" date="2017-09" db="EMBL/GenBank/DDBJ databases">
        <authorList>
            <person name="Ehlers B."/>
            <person name="Leendertz F.H."/>
        </authorList>
    </citation>
    <scope>NUCLEOTIDE SEQUENCE [LARGE SCALE GENOMIC DNA]</scope>
    <source>
        <strain evidence="2 3">CGMCC 1.05381</strain>
    </source>
</reference>
<keyword evidence="3" id="KW-1185">Reference proteome</keyword>
<dbReference type="GO" id="GO:0008168">
    <property type="term" value="F:methyltransferase activity"/>
    <property type="evidence" value="ECO:0007669"/>
    <property type="project" value="UniProtKB-KW"/>
</dbReference>
<evidence type="ECO:0000313" key="3">
    <source>
        <dbReference type="Proteomes" id="UP000219440"/>
    </source>
</evidence>
<dbReference type="EMBL" id="OCST01000006">
    <property type="protein sequence ID" value="SOE74100.1"/>
    <property type="molecule type" value="Genomic_DNA"/>
</dbReference>
<dbReference type="InterPro" id="IPR029063">
    <property type="entry name" value="SAM-dependent_MTases_sf"/>
</dbReference>
<protein>
    <submittedName>
        <fullName evidence="2">Methyltransferase domain-containing protein</fullName>
    </submittedName>
</protein>
<gene>
    <name evidence="2" type="ORF">SAMN06296378_2953</name>
</gene>
<dbReference type="InterPro" id="IPR041698">
    <property type="entry name" value="Methyltransf_25"/>
</dbReference>